<evidence type="ECO:0000313" key="3">
    <source>
        <dbReference type="Proteomes" id="UP000182015"/>
    </source>
</evidence>
<evidence type="ECO:0000313" key="2">
    <source>
        <dbReference type="EMBL" id="OJF71861.1"/>
    </source>
</evidence>
<dbReference type="CDD" id="cd16359">
    <property type="entry name" value="VOC_BsCatE_like_C"/>
    <property type="match status" value="1"/>
</dbReference>
<dbReference type="STRING" id="1856638.A9Q68_07725"/>
<dbReference type="SUPFAM" id="SSF54593">
    <property type="entry name" value="Glyoxalase/Bleomycin resistance protein/Dihydroxybiphenyl dioxygenase"/>
    <property type="match status" value="2"/>
</dbReference>
<feature type="domain" description="VOC" evidence="1">
    <location>
        <begin position="10"/>
        <end position="124"/>
    </location>
</feature>
<dbReference type="InterPro" id="IPR029068">
    <property type="entry name" value="Glyas_Bleomycin-R_OHBP_Dase"/>
</dbReference>
<evidence type="ECO:0000259" key="1">
    <source>
        <dbReference type="PROSITE" id="PS51819"/>
    </source>
</evidence>
<reference evidence="3" key="1">
    <citation type="submission" date="2016-06" db="EMBL/GenBank/DDBJ databases">
        <authorList>
            <person name="de Vries S.P.W."/>
            <person name="Hadjirin N.F."/>
            <person name="Lay E.M."/>
            <person name="Zadoks R.N."/>
            <person name="Peacock S.J."/>
            <person name="Parkhill J."/>
            <person name="Grant A.J."/>
            <person name="Mcdougall S."/>
            <person name="Holmes M.A."/>
        </authorList>
    </citation>
    <scope>NUCLEOTIDE SEQUENCE [LARGE SCALE GENOMIC DNA]</scope>
    <source>
        <strain evidence="3">NZ1587</strain>
    </source>
</reference>
<keyword evidence="3" id="KW-1185">Reference proteome</keyword>
<dbReference type="Gene3D" id="3.10.180.10">
    <property type="entry name" value="2,3-Dihydroxybiphenyl 1,2-Dioxygenase, domain 1"/>
    <property type="match status" value="2"/>
</dbReference>
<accession>A0A1L8MMA2</accession>
<dbReference type="AlphaFoldDB" id="A0A1L8MMA2"/>
<name>A0A1L8MMA2_9STRE</name>
<dbReference type="EMBL" id="LZDD01000002">
    <property type="protein sequence ID" value="OJF71861.1"/>
    <property type="molecule type" value="Genomic_DNA"/>
</dbReference>
<dbReference type="InterPro" id="IPR037523">
    <property type="entry name" value="VOC_core"/>
</dbReference>
<gene>
    <name evidence="2" type="ORF">A9Q68_07725</name>
</gene>
<organism evidence="2 3">
    <name type="scientific">Streptococcus bovimastitidis</name>
    <dbReference type="NCBI Taxonomy" id="1856638"/>
    <lineage>
        <taxon>Bacteria</taxon>
        <taxon>Bacillati</taxon>
        <taxon>Bacillota</taxon>
        <taxon>Bacilli</taxon>
        <taxon>Lactobacillales</taxon>
        <taxon>Streptococcaceae</taxon>
        <taxon>Streptococcus</taxon>
    </lineage>
</organism>
<dbReference type="CDD" id="cd07255">
    <property type="entry name" value="VOC_BsCatE_like_N"/>
    <property type="match status" value="1"/>
</dbReference>
<protein>
    <submittedName>
        <fullName evidence="2">Glyoxalase</fullName>
    </submittedName>
</protein>
<dbReference type="InterPro" id="IPR004360">
    <property type="entry name" value="Glyas_Fos-R_dOase_dom"/>
</dbReference>
<proteinExistence type="predicted"/>
<dbReference type="Proteomes" id="UP000182015">
    <property type="component" value="Unassembled WGS sequence"/>
</dbReference>
<dbReference type="PROSITE" id="PS51819">
    <property type="entry name" value="VOC"/>
    <property type="match status" value="1"/>
</dbReference>
<comment type="caution">
    <text evidence="2">The sequence shown here is derived from an EMBL/GenBank/DDBJ whole genome shotgun (WGS) entry which is preliminary data.</text>
</comment>
<dbReference type="Pfam" id="PF00903">
    <property type="entry name" value="Glyoxalase"/>
    <property type="match status" value="2"/>
</dbReference>
<dbReference type="OrthoDB" id="9792626at2"/>
<sequence>MTYPYQSQITLGTVSLYVNNLENMTRFYTDMIGFTILSQDETKTHLTIDGQTVFLELLKSTSPRQLTYGLYHTAILVPDRQSLGLALHHLATSHAPLEGAADHGYSEAIYLSDPEGNGIEIYRDKDMSQWDIREDGHIIGVTDPMDAQGMLDELTEIPANFKLPQGTILGHVHLSVKDALASSQLYQKVFGMTDKMTIPTASWIASGDYHHHLAFNHWAGPNLGAKKAGIPGLKYLTITFADALAFEATYKKAQLHGMTVSEKTENSFLTTDTDGITSKVTLEA</sequence>
<dbReference type="PANTHER" id="PTHR43279:SF1">
    <property type="entry name" value="CATECHOL-2,3-DIOXYGENASE"/>
    <property type="match status" value="1"/>
</dbReference>
<dbReference type="PANTHER" id="PTHR43279">
    <property type="entry name" value="CATECHOL-2,3-DIOXYGENASE"/>
    <property type="match status" value="1"/>
</dbReference>
<dbReference type="RefSeq" id="WP_071794152.1">
    <property type="nucleotide sequence ID" value="NZ_LZDD01000002.1"/>
</dbReference>